<organism evidence="1">
    <name type="scientific">marine sediment metagenome</name>
    <dbReference type="NCBI Taxonomy" id="412755"/>
    <lineage>
        <taxon>unclassified sequences</taxon>
        <taxon>metagenomes</taxon>
        <taxon>ecological metagenomes</taxon>
    </lineage>
</organism>
<gene>
    <name evidence="1" type="ORF">S01H4_67145</name>
</gene>
<dbReference type="EMBL" id="BART01042042">
    <property type="protein sequence ID" value="GAH20173.1"/>
    <property type="molecule type" value="Genomic_DNA"/>
</dbReference>
<protein>
    <submittedName>
        <fullName evidence="1">Uncharacterized protein</fullName>
    </submittedName>
</protein>
<dbReference type="AlphaFoldDB" id="X1FHA6"/>
<comment type="caution">
    <text evidence="1">The sequence shown here is derived from an EMBL/GenBank/DDBJ whole genome shotgun (WGS) entry which is preliminary data.</text>
</comment>
<evidence type="ECO:0000313" key="1">
    <source>
        <dbReference type="EMBL" id="GAH20173.1"/>
    </source>
</evidence>
<sequence length="41" mass="4768">IDFTFLVGVYCGYRIFGMIVLKCIDHILPFPYQTIDIMLVV</sequence>
<feature type="non-terminal residue" evidence="1">
    <location>
        <position position="1"/>
    </location>
</feature>
<accession>X1FHA6</accession>
<name>X1FHA6_9ZZZZ</name>
<proteinExistence type="predicted"/>
<reference evidence="1" key="1">
    <citation type="journal article" date="2014" name="Front. Microbiol.">
        <title>High frequency of phylogenetically diverse reductive dehalogenase-homologous genes in deep subseafloor sedimentary metagenomes.</title>
        <authorList>
            <person name="Kawai M."/>
            <person name="Futagami T."/>
            <person name="Toyoda A."/>
            <person name="Takaki Y."/>
            <person name="Nishi S."/>
            <person name="Hori S."/>
            <person name="Arai W."/>
            <person name="Tsubouchi T."/>
            <person name="Morono Y."/>
            <person name="Uchiyama I."/>
            <person name="Ito T."/>
            <person name="Fujiyama A."/>
            <person name="Inagaki F."/>
            <person name="Takami H."/>
        </authorList>
    </citation>
    <scope>NUCLEOTIDE SEQUENCE</scope>
    <source>
        <strain evidence="1">Expedition CK06-06</strain>
    </source>
</reference>